<gene>
    <name evidence="1" type="ORF">J2Z27_000986</name>
</gene>
<name>A0ABS4HLZ8_9STAP</name>
<reference evidence="1 2" key="1">
    <citation type="submission" date="2021-03" db="EMBL/GenBank/DDBJ databases">
        <title>Genomic Encyclopedia of Type Strains, Phase IV (KMG-IV): sequencing the most valuable type-strain genomes for metagenomic binning, comparative biology and taxonomic classification.</title>
        <authorList>
            <person name="Goeker M."/>
        </authorList>
    </citation>
    <scope>NUCLEOTIDE SEQUENCE [LARGE SCALE GENOMIC DNA]</scope>
    <source>
        <strain evidence="1 2">DSM 22420</strain>
    </source>
</reference>
<organism evidence="1 2">
    <name type="scientific">Jeotgalicoccus aerolatus</name>
    <dbReference type="NCBI Taxonomy" id="709510"/>
    <lineage>
        <taxon>Bacteria</taxon>
        <taxon>Bacillati</taxon>
        <taxon>Bacillota</taxon>
        <taxon>Bacilli</taxon>
        <taxon>Bacillales</taxon>
        <taxon>Staphylococcaceae</taxon>
        <taxon>Jeotgalicoccus</taxon>
    </lineage>
</organism>
<keyword evidence="2" id="KW-1185">Reference proteome</keyword>
<proteinExistence type="predicted"/>
<dbReference type="Proteomes" id="UP001519348">
    <property type="component" value="Unassembled WGS sequence"/>
</dbReference>
<comment type="caution">
    <text evidence="1">The sequence shown here is derived from an EMBL/GenBank/DDBJ whole genome shotgun (WGS) entry which is preliminary data.</text>
</comment>
<sequence>MLIIQAKTCKPRPISQTLLTIQVNNPIPIQKQARRNSGGPASSYIDRLVYFVVTAKE</sequence>
<dbReference type="EMBL" id="JAGGKN010000002">
    <property type="protein sequence ID" value="MBP1951951.1"/>
    <property type="molecule type" value="Genomic_DNA"/>
</dbReference>
<evidence type="ECO:0000313" key="2">
    <source>
        <dbReference type="Proteomes" id="UP001519348"/>
    </source>
</evidence>
<accession>A0ABS4HLZ8</accession>
<protein>
    <submittedName>
        <fullName evidence="1">Uncharacterized protein</fullName>
    </submittedName>
</protein>
<evidence type="ECO:0000313" key="1">
    <source>
        <dbReference type="EMBL" id="MBP1951951.1"/>
    </source>
</evidence>